<comment type="caution">
    <text evidence="2">The sequence shown here is derived from an EMBL/GenBank/DDBJ whole genome shotgun (WGS) entry which is preliminary data.</text>
</comment>
<gene>
    <name evidence="2" type="ORF">M23134_07149</name>
</gene>
<protein>
    <submittedName>
        <fullName evidence="2">Uncharacterized protein</fullName>
    </submittedName>
</protein>
<evidence type="ECO:0000313" key="2">
    <source>
        <dbReference type="EMBL" id="EAY26000.1"/>
    </source>
</evidence>
<name>A1ZUI1_MICM2</name>
<proteinExistence type="predicted"/>
<organism evidence="2 3">
    <name type="scientific">Microscilla marina ATCC 23134</name>
    <dbReference type="NCBI Taxonomy" id="313606"/>
    <lineage>
        <taxon>Bacteria</taxon>
        <taxon>Pseudomonadati</taxon>
        <taxon>Bacteroidota</taxon>
        <taxon>Cytophagia</taxon>
        <taxon>Cytophagales</taxon>
        <taxon>Microscillaceae</taxon>
        <taxon>Microscilla</taxon>
    </lineage>
</organism>
<feature type="compositionally biased region" description="Basic and acidic residues" evidence="1">
    <location>
        <begin position="135"/>
        <end position="148"/>
    </location>
</feature>
<dbReference type="EMBL" id="AAWS01000040">
    <property type="protein sequence ID" value="EAY26000.1"/>
    <property type="molecule type" value="Genomic_DNA"/>
</dbReference>
<dbReference type="eggNOG" id="COG5412">
    <property type="taxonomic scope" value="Bacteria"/>
</dbReference>
<sequence>MVILNGNEFTTKIKTLFINLGKVLFYAQGNNFAIWLINNWERIVQIIQNIVSSVGKVAMGMLGEAAKFIEDTLANFVPLLLDFLARLLRLGNVSARIKKILMRLKKPVDELMAKIMRFIKNKIKGFGKKGKKKKETKDQTKKDMKKDQGQLLPTTGST</sequence>
<accession>A1ZUI1</accession>
<dbReference type="AlphaFoldDB" id="A1ZUI1"/>
<evidence type="ECO:0000313" key="3">
    <source>
        <dbReference type="Proteomes" id="UP000004095"/>
    </source>
</evidence>
<keyword evidence="3" id="KW-1185">Reference proteome</keyword>
<evidence type="ECO:0000256" key="1">
    <source>
        <dbReference type="SAM" id="MobiDB-lite"/>
    </source>
</evidence>
<dbReference type="Proteomes" id="UP000004095">
    <property type="component" value="Unassembled WGS sequence"/>
</dbReference>
<reference evidence="2 3" key="1">
    <citation type="submission" date="2007-01" db="EMBL/GenBank/DDBJ databases">
        <authorList>
            <person name="Haygood M."/>
            <person name="Podell S."/>
            <person name="Anderson C."/>
            <person name="Hopkinson B."/>
            <person name="Roe K."/>
            <person name="Barbeau K."/>
            <person name="Gaasterland T."/>
            <person name="Ferriera S."/>
            <person name="Johnson J."/>
            <person name="Kravitz S."/>
            <person name="Beeson K."/>
            <person name="Sutton G."/>
            <person name="Rogers Y.-H."/>
            <person name="Friedman R."/>
            <person name="Frazier M."/>
            <person name="Venter J.C."/>
        </authorList>
    </citation>
    <scope>NUCLEOTIDE SEQUENCE [LARGE SCALE GENOMIC DNA]</scope>
    <source>
        <strain evidence="2 3">ATCC 23134</strain>
    </source>
</reference>
<feature type="region of interest" description="Disordered" evidence="1">
    <location>
        <begin position="126"/>
        <end position="158"/>
    </location>
</feature>